<sequence length="246" mass="29236">MKHYWINIEKCYDRRKYMEEQFNNKGIDNIRIEAETPATIKDYLIKRNPKSDASTQEELSCIISHLKAIKKGYEDGEQYFCIVEDDMVIEKINFEKILTHMKIAEESFKEFGESIEILQLHTNGHPSVIKMYNEHFLKYNELIKIRDYDYPSTGYYLVSRQGAKKLLDKYVIDSVSYDLSHKECEWSAADNIIYIAVNSWIITYPITTSNINYGSIIHPDHIYNHEYCNNVIREIWKKNNQFKLFV</sequence>
<feature type="domain" description="Glycosyl transferase family 25" evidence="1">
    <location>
        <begin position="2"/>
        <end position="170"/>
    </location>
</feature>
<evidence type="ECO:0000259" key="1">
    <source>
        <dbReference type="Pfam" id="PF01755"/>
    </source>
</evidence>
<evidence type="ECO:0000313" key="2">
    <source>
        <dbReference type="EMBL" id="QHU27730.1"/>
    </source>
</evidence>
<name>A0A6C0LBN0_9ZZZZ</name>
<dbReference type="AlphaFoldDB" id="A0A6C0LBN0"/>
<dbReference type="InterPro" id="IPR002654">
    <property type="entry name" value="Glyco_trans_25"/>
</dbReference>
<accession>A0A6C0LBN0</accession>
<proteinExistence type="predicted"/>
<protein>
    <recommendedName>
        <fullName evidence="1">Glycosyl transferase family 25 domain-containing protein</fullName>
    </recommendedName>
</protein>
<organism evidence="2">
    <name type="scientific">viral metagenome</name>
    <dbReference type="NCBI Taxonomy" id="1070528"/>
    <lineage>
        <taxon>unclassified sequences</taxon>
        <taxon>metagenomes</taxon>
        <taxon>organismal metagenomes</taxon>
    </lineage>
</organism>
<dbReference type="Pfam" id="PF01755">
    <property type="entry name" value="Glyco_transf_25"/>
    <property type="match status" value="1"/>
</dbReference>
<reference evidence="2" key="1">
    <citation type="journal article" date="2020" name="Nature">
        <title>Giant virus diversity and host interactions through global metagenomics.</title>
        <authorList>
            <person name="Schulz F."/>
            <person name="Roux S."/>
            <person name="Paez-Espino D."/>
            <person name="Jungbluth S."/>
            <person name="Walsh D.A."/>
            <person name="Denef V.J."/>
            <person name="McMahon K.D."/>
            <person name="Konstantinidis K.T."/>
            <person name="Eloe-Fadrosh E.A."/>
            <person name="Kyrpides N.C."/>
            <person name="Woyke T."/>
        </authorList>
    </citation>
    <scope>NUCLEOTIDE SEQUENCE</scope>
    <source>
        <strain evidence="2">GVMAG-M-3300027769-26</strain>
    </source>
</reference>
<dbReference type="EMBL" id="MN740461">
    <property type="protein sequence ID" value="QHU27730.1"/>
    <property type="molecule type" value="Genomic_DNA"/>
</dbReference>